<dbReference type="CDD" id="cd08270">
    <property type="entry name" value="MDR4"/>
    <property type="match status" value="1"/>
</dbReference>
<dbReference type="InterPro" id="IPR011032">
    <property type="entry name" value="GroES-like_sf"/>
</dbReference>
<dbReference type="EMBL" id="BOPA01000052">
    <property type="protein sequence ID" value="GIJ18833.1"/>
    <property type="molecule type" value="Genomic_DNA"/>
</dbReference>
<comment type="caution">
    <text evidence="2">The sequence shown here is derived from an EMBL/GenBank/DDBJ whole genome shotgun (WGS) entry which is preliminary data.</text>
</comment>
<dbReference type="Gene3D" id="3.40.50.720">
    <property type="entry name" value="NAD(P)-binding Rossmann-like Domain"/>
    <property type="match status" value="1"/>
</dbReference>
<dbReference type="InterPro" id="IPR013149">
    <property type="entry name" value="ADH-like_C"/>
</dbReference>
<dbReference type="InterPro" id="IPR013154">
    <property type="entry name" value="ADH-like_N"/>
</dbReference>
<dbReference type="SMART" id="SM00829">
    <property type="entry name" value="PKS_ER"/>
    <property type="match status" value="1"/>
</dbReference>
<dbReference type="RefSeq" id="WP_013733039.1">
    <property type="nucleotide sequence ID" value="NZ_BAAAGZ010000069.1"/>
</dbReference>
<gene>
    <name evidence="2" type="ORF">Vgi01_55170</name>
</gene>
<dbReference type="Pfam" id="PF00107">
    <property type="entry name" value="ADH_zinc_N"/>
    <property type="match status" value="1"/>
</dbReference>
<evidence type="ECO:0000313" key="3">
    <source>
        <dbReference type="Proteomes" id="UP000647860"/>
    </source>
</evidence>
<feature type="domain" description="Enoyl reductase (ER)" evidence="1">
    <location>
        <begin position="9"/>
        <end position="299"/>
    </location>
</feature>
<protein>
    <submittedName>
        <fullName evidence="2">Oxidoreductase</fullName>
    </submittedName>
</protein>
<dbReference type="SUPFAM" id="SSF50129">
    <property type="entry name" value="GroES-like"/>
    <property type="match status" value="1"/>
</dbReference>
<reference evidence="2 3" key="1">
    <citation type="submission" date="2021-01" db="EMBL/GenBank/DDBJ databases">
        <title>Whole genome shotgun sequence of Verrucosispora gifhornensis NBRC 16317.</title>
        <authorList>
            <person name="Komaki H."/>
            <person name="Tamura T."/>
        </authorList>
    </citation>
    <scope>NUCLEOTIDE SEQUENCE [LARGE SCALE GENOMIC DNA]</scope>
    <source>
        <strain evidence="2 3">NBRC 16317</strain>
    </source>
</reference>
<dbReference type="Proteomes" id="UP000647860">
    <property type="component" value="Unassembled WGS sequence"/>
</dbReference>
<dbReference type="InterPro" id="IPR036291">
    <property type="entry name" value="NAD(P)-bd_dom_sf"/>
</dbReference>
<name>A0ABQ4ILP7_9ACTN</name>
<sequence length="302" mass="30836">MQALIAAPDTAEGHRLAEVPEPVPTPGQLLVEVRQSSVNFGEARFRAGMPAGTVLGYDAAGYVVRAAEDGSGPAVGDRVVAFGPGTWAERAVFDVDSVARIPDGLDLAATAALPMVGLTALRTLRGAGPLLGRRVLVTGASGGVGRLAVQLARLGGATVVASVGSPARGEGLRDLGAAEVVVGLDDVREPVDVVVETVGGDHLTRAWSLLKPGGICQSIGWASGAAAVFAPNSTFALGEPRRLQSFGDTSRPGADLATLLAFVAAGDISLPVGWRDSWKRVDDAIEALLGRRVAGKAVLDID</sequence>
<dbReference type="Pfam" id="PF08240">
    <property type="entry name" value="ADH_N"/>
    <property type="match status" value="1"/>
</dbReference>
<dbReference type="InterPro" id="IPR020843">
    <property type="entry name" value="ER"/>
</dbReference>
<accession>A0ABQ4ILP7</accession>
<dbReference type="Gene3D" id="3.90.180.10">
    <property type="entry name" value="Medium-chain alcohol dehydrogenases, catalytic domain"/>
    <property type="match status" value="1"/>
</dbReference>
<evidence type="ECO:0000313" key="2">
    <source>
        <dbReference type="EMBL" id="GIJ18833.1"/>
    </source>
</evidence>
<organism evidence="2 3">
    <name type="scientific">Micromonospora gifhornensis</name>
    <dbReference type="NCBI Taxonomy" id="84594"/>
    <lineage>
        <taxon>Bacteria</taxon>
        <taxon>Bacillati</taxon>
        <taxon>Actinomycetota</taxon>
        <taxon>Actinomycetes</taxon>
        <taxon>Micromonosporales</taxon>
        <taxon>Micromonosporaceae</taxon>
        <taxon>Micromonospora</taxon>
    </lineage>
</organism>
<dbReference type="InterPro" id="IPR051397">
    <property type="entry name" value="Zn-ADH-like_protein"/>
</dbReference>
<keyword evidence="3" id="KW-1185">Reference proteome</keyword>
<proteinExistence type="predicted"/>
<dbReference type="PANTHER" id="PTHR43677:SF4">
    <property type="entry name" value="QUINONE OXIDOREDUCTASE-LIKE PROTEIN 2"/>
    <property type="match status" value="1"/>
</dbReference>
<evidence type="ECO:0000259" key="1">
    <source>
        <dbReference type="SMART" id="SM00829"/>
    </source>
</evidence>
<dbReference type="SUPFAM" id="SSF51735">
    <property type="entry name" value="NAD(P)-binding Rossmann-fold domains"/>
    <property type="match status" value="1"/>
</dbReference>
<dbReference type="PANTHER" id="PTHR43677">
    <property type="entry name" value="SHORT-CHAIN DEHYDROGENASE/REDUCTASE"/>
    <property type="match status" value="1"/>
</dbReference>